<sequence length="363" mass="39342">MAAVASRVSRSLLYTLDRWYLLGAFLLFFVVCSEVSPSDNVLTNKDNSTLSCFVGSWDNFTNTRIVACSEPKVSHCIVFKYVNTTSQNNGISGNKTQGILFACDHQLLCKQASITIQNNTSYQGLTGQLICCEGNKCNNHTLAGPEPPITATCYQASRLNGTVVGHQYEECHLTDGMCVKNTTVALISGALSVQERYSCQPVDLCDNLNLTTTHVSCANITNPPATSEICCCPFDLCFVPTWFTNNTNNNNGELSSIPPSQDSGSDHGNSDTASPKATTTVQQLIRPGVQPSGTHTKGQKNWLLVTCLVLVFVIFFCIIGGVVLVAVRYRLTRRKQPVTLAYTRIAADSPAGNGDEDIQMLLG</sequence>
<reference evidence="3" key="1">
    <citation type="submission" date="2023-08" db="EMBL/GenBank/DDBJ databases">
        <authorList>
            <person name="Alioto T."/>
            <person name="Alioto T."/>
            <person name="Gomez Garrido J."/>
        </authorList>
    </citation>
    <scope>NUCLEOTIDE SEQUENCE</scope>
</reference>
<keyword evidence="2" id="KW-0472">Membrane</keyword>
<organism evidence="3 4">
    <name type="scientific">Octopus vulgaris</name>
    <name type="common">Common octopus</name>
    <dbReference type="NCBI Taxonomy" id="6645"/>
    <lineage>
        <taxon>Eukaryota</taxon>
        <taxon>Metazoa</taxon>
        <taxon>Spiralia</taxon>
        <taxon>Lophotrochozoa</taxon>
        <taxon>Mollusca</taxon>
        <taxon>Cephalopoda</taxon>
        <taxon>Coleoidea</taxon>
        <taxon>Octopodiformes</taxon>
        <taxon>Octopoda</taxon>
        <taxon>Incirrata</taxon>
        <taxon>Octopodidae</taxon>
        <taxon>Octopus</taxon>
    </lineage>
</organism>
<keyword evidence="4" id="KW-1185">Reference proteome</keyword>
<evidence type="ECO:0000313" key="4">
    <source>
        <dbReference type="Proteomes" id="UP001162480"/>
    </source>
</evidence>
<keyword evidence="2" id="KW-1133">Transmembrane helix</keyword>
<dbReference type="EMBL" id="OX597827">
    <property type="protein sequence ID" value="CAI9733234.1"/>
    <property type="molecule type" value="Genomic_DNA"/>
</dbReference>
<feature type="region of interest" description="Disordered" evidence="1">
    <location>
        <begin position="250"/>
        <end position="278"/>
    </location>
</feature>
<proteinExistence type="predicted"/>
<feature type="compositionally biased region" description="Polar residues" evidence="1">
    <location>
        <begin position="252"/>
        <end position="263"/>
    </location>
</feature>
<dbReference type="AlphaFoldDB" id="A0AA36FDJ0"/>
<accession>A0AA36FDJ0</accession>
<name>A0AA36FDJ0_OCTVU</name>
<evidence type="ECO:0000256" key="2">
    <source>
        <dbReference type="SAM" id="Phobius"/>
    </source>
</evidence>
<gene>
    <name evidence="3" type="ORF">OCTVUL_1B023467</name>
</gene>
<dbReference type="Proteomes" id="UP001162480">
    <property type="component" value="Chromosome 14"/>
</dbReference>
<keyword evidence="2" id="KW-0812">Transmembrane</keyword>
<evidence type="ECO:0000256" key="1">
    <source>
        <dbReference type="SAM" id="MobiDB-lite"/>
    </source>
</evidence>
<evidence type="ECO:0000313" key="3">
    <source>
        <dbReference type="EMBL" id="CAI9733234.1"/>
    </source>
</evidence>
<protein>
    <submittedName>
        <fullName evidence="3">Uncharacterized protein</fullName>
    </submittedName>
</protein>
<feature type="transmembrane region" description="Helical" evidence="2">
    <location>
        <begin position="302"/>
        <end position="327"/>
    </location>
</feature>